<evidence type="ECO:0000256" key="5">
    <source>
        <dbReference type="ARBA" id="ARBA00023004"/>
    </source>
</evidence>
<dbReference type="Proteomes" id="UP000185696">
    <property type="component" value="Unassembled WGS sequence"/>
</dbReference>
<dbReference type="SUPFAM" id="SSF50022">
    <property type="entry name" value="ISP domain"/>
    <property type="match status" value="1"/>
</dbReference>
<feature type="region of interest" description="Disordered" evidence="10">
    <location>
        <begin position="22"/>
        <end position="53"/>
    </location>
</feature>
<dbReference type="Pfam" id="PF00355">
    <property type="entry name" value="Rieske"/>
    <property type="match status" value="1"/>
</dbReference>
<organism evidence="12 13">
    <name type="scientific">Actinophytocola xinjiangensis</name>
    <dbReference type="NCBI Taxonomy" id="485602"/>
    <lineage>
        <taxon>Bacteria</taxon>
        <taxon>Bacillati</taxon>
        <taxon>Actinomycetota</taxon>
        <taxon>Actinomycetes</taxon>
        <taxon>Pseudonocardiales</taxon>
        <taxon>Pseudonocardiaceae</taxon>
    </lineage>
</organism>
<protein>
    <recommendedName>
        <fullName evidence="2">Cytochrome bc1 complex Rieske iron-sulfur subunit</fullName>
    </recommendedName>
    <alternativeName>
        <fullName evidence="8">Cytochrome bc1 reductase complex subunit QcrA</fullName>
    </alternativeName>
</protein>
<keyword evidence="5" id="KW-0408">Iron</keyword>
<accession>A0A7Z1B1D7</accession>
<keyword evidence="3" id="KW-0001">2Fe-2S</keyword>
<reference evidence="12 13" key="1">
    <citation type="submission" date="2016-12" db="EMBL/GenBank/DDBJ databases">
        <title>The draft genome sequence of Actinophytocola xinjiangensis.</title>
        <authorList>
            <person name="Wang W."/>
            <person name="Yuan L."/>
        </authorList>
    </citation>
    <scope>NUCLEOTIDE SEQUENCE [LARGE SCALE GENOMIC DNA]</scope>
    <source>
        <strain evidence="12 13">CGMCC 4.4663</strain>
    </source>
</reference>
<dbReference type="PANTHER" id="PTHR10134">
    <property type="entry name" value="CYTOCHROME B-C1 COMPLEX SUBUNIT RIESKE, MITOCHONDRIAL"/>
    <property type="match status" value="1"/>
</dbReference>
<dbReference type="GO" id="GO:0051537">
    <property type="term" value="F:2 iron, 2 sulfur cluster binding"/>
    <property type="evidence" value="ECO:0007669"/>
    <property type="project" value="UniProtKB-KW"/>
</dbReference>
<comment type="function">
    <text evidence="1">Iron-sulfur subunit of the cytochrome bc1 complex, an essential component of the respiratory electron transport chain required for ATP synthesis. The bc1 complex catalyzes the oxidation of menaquinol and the reduction of cytochrome c in the respiratory chain. The bc1 complex operates through a Q-cycle mechanism that couples electron transfer to generation of the proton gradient that drives ATP synthesis.</text>
</comment>
<keyword evidence="6" id="KW-0411">Iron-sulfur</keyword>
<dbReference type="OrthoDB" id="25106at2"/>
<keyword evidence="4" id="KW-0479">Metal-binding</keyword>
<feature type="domain" description="Rieske" evidence="11">
    <location>
        <begin position="50"/>
        <end position="143"/>
    </location>
</feature>
<dbReference type="GO" id="GO:0016705">
    <property type="term" value="F:oxidoreductase activity, acting on paired donors, with incorporation or reduction of molecular oxygen"/>
    <property type="evidence" value="ECO:0007669"/>
    <property type="project" value="UniProtKB-ARBA"/>
</dbReference>
<evidence type="ECO:0000256" key="10">
    <source>
        <dbReference type="SAM" id="MobiDB-lite"/>
    </source>
</evidence>
<evidence type="ECO:0000256" key="9">
    <source>
        <dbReference type="ARBA" id="ARBA00034078"/>
    </source>
</evidence>
<gene>
    <name evidence="12" type="ORF">BLA60_00645</name>
</gene>
<dbReference type="InterPro" id="IPR005805">
    <property type="entry name" value="Rieske_Fe-S_prot_C"/>
</dbReference>
<dbReference type="GO" id="GO:0046872">
    <property type="term" value="F:metal ion binding"/>
    <property type="evidence" value="ECO:0007669"/>
    <property type="project" value="UniProtKB-KW"/>
</dbReference>
<name>A0A7Z1B1D7_9PSEU</name>
<evidence type="ECO:0000256" key="6">
    <source>
        <dbReference type="ARBA" id="ARBA00023014"/>
    </source>
</evidence>
<evidence type="ECO:0000256" key="7">
    <source>
        <dbReference type="ARBA" id="ARBA00023157"/>
    </source>
</evidence>
<evidence type="ECO:0000259" key="11">
    <source>
        <dbReference type="PROSITE" id="PS51296"/>
    </source>
</evidence>
<dbReference type="PRINTS" id="PR00162">
    <property type="entry name" value="RIESKE"/>
</dbReference>
<keyword evidence="13" id="KW-1185">Reference proteome</keyword>
<evidence type="ECO:0000256" key="1">
    <source>
        <dbReference type="ARBA" id="ARBA00002494"/>
    </source>
</evidence>
<evidence type="ECO:0000256" key="2">
    <source>
        <dbReference type="ARBA" id="ARBA00015816"/>
    </source>
</evidence>
<sequence length="144" mass="13449">MLCGLAVAVVAPGALVVACGSDSGSGGDSGGGSGSDSGSGGGSGGASGSPGAISLADIPDGRGLIVDAPQGKALLVRTGDEVKAFNASCTHKGTIVSAPKDGVAECPSHGSQFQLSDGAAVKGPATSPLAELTVTVEGDKVTVA</sequence>
<feature type="compositionally biased region" description="Gly residues" evidence="10">
    <location>
        <begin position="23"/>
        <end position="48"/>
    </location>
</feature>
<dbReference type="InterPro" id="IPR014349">
    <property type="entry name" value="Rieske_Fe-S_prot"/>
</dbReference>
<comment type="caution">
    <text evidence="12">The sequence shown here is derived from an EMBL/GenBank/DDBJ whole genome shotgun (WGS) entry which is preliminary data.</text>
</comment>
<dbReference type="GO" id="GO:0004497">
    <property type="term" value="F:monooxygenase activity"/>
    <property type="evidence" value="ECO:0007669"/>
    <property type="project" value="UniProtKB-ARBA"/>
</dbReference>
<evidence type="ECO:0000313" key="13">
    <source>
        <dbReference type="Proteomes" id="UP000185696"/>
    </source>
</evidence>
<evidence type="ECO:0000256" key="8">
    <source>
        <dbReference type="ARBA" id="ARBA00029586"/>
    </source>
</evidence>
<evidence type="ECO:0000256" key="4">
    <source>
        <dbReference type="ARBA" id="ARBA00022723"/>
    </source>
</evidence>
<dbReference type="GO" id="GO:0016020">
    <property type="term" value="C:membrane"/>
    <property type="evidence" value="ECO:0007669"/>
    <property type="project" value="InterPro"/>
</dbReference>
<dbReference type="AlphaFoldDB" id="A0A7Z1B1D7"/>
<comment type="cofactor">
    <cofactor evidence="9">
        <name>[2Fe-2S] cluster</name>
        <dbReference type="ChEBI" id="CHEBI:190135"/>
    </cofactor>
</comment>
<dbReference type="Gene3D" id="2.102.10.10">
    <property type="entry name" value="Rieske [2Fe-2S] iron-sulphur domain"/>
    <property type="match status" value="1"/>
</dbReference>
<dbReference type="PROSITE" id="PS51296">
    <property type="entry name" value="RIESKE"/>
    <property type="match status" value="1"/>
</dbReference>
<evidence type="ECO:0000256" key="3">
    <source>
        <dbReference type="ARBA" id="ARBA00022714"/>
    </source>
</evidence>
<evidence type="ECO:0000313" key="12">
    <source>
        <dbReference type="EMBL" id="OLF13747.1"/>
    </source>
</evidence>
<dbReference type="InterPro" id="IPR036922">
    <property type="entry name" value="Rieske_2Fe-2S_sf"/>
</dbReference>
<keyword evidence="7" id="KW-1015">Disulfide bond</keyword>
<dbReference type="EMBL" id="MSIF01000001">
    <property type="protein sequence ID" value="OLF13747.1"/>
    <property type="molecule type" value="Genomic_DNA"/>
</dbReference>
<proteinExistence type="predicted"/>
<dbReference type="InterPro" id="IPR017941">
    <property type="entry name" value="Rieske_2Fe-2S"/>
</dbReference>